<sequence length="220" mass="24012">MAAKINILYCIIANNLNVKSIGLASGSKLLGSLKSRVVYLASSVGIVSTVQRAAQATLQAGWSILLPTANERAQTLSSLLPNTSLETGGLISCETALFDALRSEIVELADIDETFDTPTSQTTIPLLHLIKQLLRNGSSLTQLRLQELKSSCKVNYSKSTTTPSCNLLMRFQRLLIGKIYTKVQVYDDSKLQPADALPTVAYREDLHQRSQLFTGRRIAA</sequence>
<proteinExistence type="predicted"/>
<accession>A0AAW1MPX1</accession>
<evidence type="ECO:0000313" key="2">
    <source>
        <dbReference type="Proteomes" id="UP001458880"/>
    </source>
</evidence>
<evidence type="ECO:0000313" key="1">
    <source>
        <dbReference type="EMBL" id="KAK9747387.1"/>
    </source>
</evidence>
<keyword evidence="2" id="KW-1185">Reference proteome</keyword>
<dbReference type="EMBL" id="JASPKY010000031">
    <property type="protein sequence ID" value="KAK9747387.1"/>
    <property type="molecule type" value="Genomic_DNA"/>
</dbReference>
<dbReference type="Proteomes" id="UP001458880">
    <property type="component" value="Unassembled WGS sequence"/>
</dbReference>
<organism evidence="1 2">
    <name type="scientific">Popillia japonica</name>
    <name type="common">Japanese beetle</name>
    <dbReference type="NCBI Taxonomy" id="7064"/>
    <lineage>
        <taxon>Eukaryota</taxon>
        <taxon>Metazoa</taxon>
        <taxon>Ecdysozoa</taxon>
        <taxon>Arthropoda</taxon>
        <taxon>Hexapoda</taxon>
        <taxon>Insecta</taxon>
        <taxon>Pterygota</taxon>
        <taxon>Neoptera</taxon>
        <taxon>Endopterygota</taxon>
        <taxon>Coleoptera</taxon>
        <taxon>Polyphaga</taxon>
        <taxon>Scarabaeiformia</taxon>
        <taxon>Scarabaeidae</taxon>
        <taxon>Rutelinae</taxon>
        <taxon>Popillia</taxon>
    </lineage>
</organism>
<protein>
    <submittedName>
        <fullName evidence="1">Uncharacterized protein</fullName>
    </submittedName>
</protein>
<gene>
    <name evidence="1" type="ORF">QE152_g5317</name>
</gene>
<name>A0AAW1MPX1_POPJA</name>
<dbReference type="AlphaFoldDB" id="A0AAW1MPX1"/>
<reference evidence="1 2" key="1">
    <citation type="journal article" date="2024" name="BMC Genomics">
        <title>De novo assembly and annotation of Popillia japonica's genome with initial clues to its potential as an invasive pest.</title>
        <authorList>
            <person name="Cucini C."/>
            <person name="Boschi S."/>
            <person name="Funari R."/>
            <person name="Cardaioli E."/>
            <person name="Iannotti N."/>
            <person name="Marturano G."/>
            <person name="Paoli F."/>
            <person name="Bruttini M."/>
            <person name="Carapelli A."/>
            <person name="Frati F."/>
            <person name="Nardi F."/>
        </authorList>
    </citation>
    <scope>NUCLEOTIDE SEQUENCE [LARGE SCALE GENOMIC DNA]</scope>
    <source>
        <strain evidence="1">DMR45628</strain>
    </source>
</reference>
<comment type="caution">
    <text evidence="1">The sequence shown here is derived from an EMBL/GenBank/DDBJ whole genome shotgun (WGS) entry which is preliminary data.</text>
</comment>